<organism evidence="3 4">
    <name type="scientific">Propionigenium maris DSM 9537</name>
    <dbReference type="NCBI Taxonomy" id="1123000"/>
    <lineage>
        <taxon>Bacteria</taxon>
        <taxon>Fusobacteriati</taxon>
        <taxon>Fusobacteriota</taxon>
        <taxon>Fusobacteriia</taxon>
        <taxon>Fusobacteriales</taxon>
        <taxon>Fusobacteriaceae</taxon>
        <taxon>Propionigenium</taxon>
    </lineage>
</organism>
<keyword evidence="1" id="KW-0812">Transmembrane</keyword>
<evidence type="ECO:0000313" key="3">
    <source>
        <dbReference type="EMBL" id="GLI55314.1"/>
    </source>
</evidence>
<dbReference type="InterPro" id="IPR018649">
    <property type="entry name" value="SHOCT"/>
</dbReference>
<name>A0A9W6GHG8_9FUSO</name>
<proteinExistence type="predicted"/>
<feature type="domain" description="SHOCT" evidence="2">
    <location>
        <begin position="51"/>
        <end position="76"/>
    </location>
</feature>
<feature type="transmembrane region" description="Helical" evidence="1">
    <location>
        <begin position="12"/>
        <end position="38"/>
    </location>
</feature>
<evidence type="ECO:0000259" key="2">
    <source>
        <dbReference type="Pfam" id="PF09851"/>
    </source>
</evidence>
<protein>
    <recommendedName>
        <fullName evidence="2">SHOCT domain-containing protein</fullName>
    </recommendedName>
</protein>
<dbReference type="Proteomes" id="UP001144471">
    <property type="component" value="Unassembled WGS sequence"/>
</dbReference>
<keyword evidence="1" id="KW-0472">Membrane</keyword>
<keyword evidence="1" id="KW-1133">Transmembrane helix</keyword>
<dbReference type="AlphaFoldDB" id="A0A9W6GHG8"/>
<evidence type="ECO:0000256" key="1">
    <source>
        <dbReference type="SAM" id="Phobius"/>
    </source>
</evidence>
<comment type="caution">
    <text evidence="3">The sequence shown here is derived from an EMBL/GenBank/DDBJ whole genome shotgun (WGS) entry which is preliminary data.</text>
</comment>
<dbReference type="RefSeq" id="WP_281833681.1">
    <property type="nucleotide sequence ID" value="NZ_BSDY01000003.1"/>
</dbReference>
<evidence type="ECO:0000313" key="4">
    <source>
        <dbReference type="Proteomes" id="UP001144471"/>
    </source>
</evidence>
<accession>A0A9W6GHG8</accession>
<keyword evidence="4" id="KW-1185">Reference proteome</keyword>
<dbReference type="EMBL" id="BSDY01000003">
    <property type="protein sequence ID" value="GLI55314.1"/>
    <property type="molecule type" value="Genomic_DNA"/>
</dbReference>
<dbReference type="Pfam" id="PF09851">
    <property type="entry name" value="SHOCT"/>
    <property type="match status" value="1"/>
</dbReference>
<sequence length="78" mass="9335">MYPEFFHGGYIWWFMPLMHMAGGIIFIVIVCLIIRSVFGGRGVCHREHETSLEILKKRYARGEITRDEFQRMKEDLDR</sequence>
<reference evidence="3" key="1">
    <citation type="submission" date="2022-12" db="EMBL/GenBank/DDBJ databases">
        <title>Reference genome sequencing for broad-spectrum identification of bacterial and archaeal isolates by mass spectrometry.</title>
        <authorList>
            <person name="Sekiguchi Y."/>
            <person name="Tourlousse D.M."/>
        </authorList>
    </citation>
    <scope>NUCLEOTIDE SEQUENCE</scope>
    <source>
        <strain evidence="3">10succ1</strain>
    </source>
</reference>
<gene>
    <name evidence="3" type="ORF">PM10SUCC1_08280</name>
</gene>